<keyword evidence="7" id="KW-0413">Isomerase</keyword>
<organism evidence="7 8">
    <name type="scientific">Pelagibacterium luteolum</name>
    <dbReference type="NCBI Taxonomy" id="440168"/>
    <lineage>
        <taxon>Bacteria</taxon>
        <taxon>Pseudomonadati</taxon>
        <taxon>Pseudomonadota</taxon>
        <taxon>Alphaproteobacteria</taxon>
        <taxon>Hyphomicrobiales</taxon>
        <taxon>Devosiaceae</taxon>
        <taxon>Pelagibacterium</taxon>
    </lineage>
</organism>
<feature type="domain" description="Thioredoxin" evidence="6">
    <location>
        <begin position="13"/>
        <end position="211"/>
    </location>
</feature>
<gene>
    <name evidence="7" type="ORF">SAMN04487974_10912</name>
</gene>
<dbReference type="InterPro" id="IPR001853">
    <property type="entry name" value="DSBA-like_thioredoxin_dom"/>
</dbReference>
<dbReference type="GO" id="GO:0016491">
    <property type="term" value="F:oxidoreductase activity"/>
    <property type="evidence" value="ECO:0007669"/>
    <property type="project" value="UniProtKB-KW"/>
</dbReference>
<keyword evidence="4" id="KW-0676">Redox-active center</keyword>
<keyword evidence="2" id="KW-0560">Oxidoreductase</keyword>
<evidence type="ECO:0000313" key="8">
    <source>
        <dbReference type="Proteomes" id="UP000199495"/>
    </source>
</evidence>
<dbReference type="EMBL" id="FNCS01000009">
    <property type="protein sequence ID" value="SDG81610.1"/>
    <property type="molecule type" value="Genomic_DNA"/>
</dbReference>
<dbReference type="Gene3D" id="3.40.30.10">
    <property type="entry name" value="Glutaredoxin"/>
    <property type="match status" value="1"/>
</dbReference>
<proteinExistence type="predicted"/>
<evidence type="ECO:0000313" key="7">
    <source>
        <dbReference type="EMBL" id="SDG81610.1"/>
    </source>
</evidence>
<keyword evidence="8" id="KW-1185">Reference proteome</keyword>
<evidence type="ECO:0000256" key="5">
    <source>
        <dbReference type="SAM" id="SignalP"/>
    </source>
</evidence>
<evidence type="ECO:0000256" key="1">
    <source>
        <dbReference type="ARBA" id="ARBA00022729"/>
    </source>
</evidence>
<feature type="chain" id="PRO_5011529104" evidence="5">
    <location>
        <begin position="24"/>
        <end position="215"/>
    </location>
</feature>
<dbReference type="SUPFAM" id="SSF52833">
    <property type="entry name" value="Thioredoxin-like"/>
    <property type="match status" value="1"/>
</dbReference>
<dbReference type="InterPro" id="IPR013766">
    <property type="entry name" value="Thioredoxin_domain"/>
</dbReference>
<dbReference type="InterPro" id="IPR036249">
    <property type="entry name" value="Thioredoxin-like_sf"/>
</dbReference>
<protein>
    <submittedName>
        <fullName evidence="7">Protein-disulfide isomerase</fullName>
    </submittedName>
</protein>
<dbReference type="RefSeq" id="WP_176762667.1">
    <property type="nucleotide sequence ID" value="NZ_FNCS01000009.1"/>
</dbReference>
<evidence type="ECO:0000259" key="6">
    <source>
        <dbReference type="PROSITE" id="PS51352"/>
    </source>
</evidence>
<sequence>MPKQMTRRDIHRLALLAPAAALAAYAIPGVAQDTQLPPDLDELFGTPDTPTFGGPDTNVTMVAFLDYNCPFCKRSAPHLKALRESDPKLKVMYKDWPILTEASVYGGQAALAAHRNGQYLDAHDALMGIEGMRIPEEQMREALLASPVDMDAVDATIETDGDALLDQLRRNLAEADQVGITGTPAYFIGPYFINGALELAQFREAVAAARAELGV</sequence>
<evidence type="ECO:0000256" key="4">
    <source>
        <dbReference type="ARBA" id="ARBA00023284"/>
    </source>
</evidence>
<keyword evidence="3" id="KW-1015">Disulfide bond</keyword>
<feature type="signal peptide" evidence="5">
    <location>
        <begin position="1"/>
        <end position="23"/>
    </location>
</feature>
<reference evidence="7 8" key="1">
    <citation type="submission" date="2016-10" db="EMBL/GenBank/DDBJ databases">
        <authorList>
            <person name="de Groot N.N."/>
        </authorList>
    </citation>
    <scope>NUCLEOTIDE SEQUENCE [LARGE SCALE GENOMIC DNA]</scope>
    <source>
        <strain evidence="7 8">CGMCC 1.10267</strain>
    </source>
</reference>
<dbReference type="STRING" id="440168.SAMN04487974_10912"/>
<accession>A0A1G7XDF2</accession>
<dbReference type="AlphaFoldDB" id="A0A1G7XDF2"/>
<keyword evidence="1 5" id="KW-0732">Signal</keyword>
<evidence type="ECO:0000256" key="2">
    <source>
        <dbReference type="ARBA" id="ARBA00023002"/>
    </source>
</evidence>
<dbReference type="GO" id="GO:0016853">
    <property type="term" value="F:isomerase activity"/>
    <property type="evidence" value="ECO:0007669"/>
    <property type="project" value="UniProtKB-KW"/>
</dbReference>
<evidence type="ECO:0000256" key="3">
    <source>
        <dbReference type="ARBA" id="ARBA00023157"/>
    </source>
</evidence>
<dbReference type="Pfam" id="PF01323">
    <property type="entry name" value="DSBA"/>
    <property type="match status" value="1"/>
</dbReference>
<dbReference type="PANTHER" id="PTHR13887:SF14">
    <property type="entry name" value="DISULFIDE BOND FORMATION PROTEIN D"/>
    <property type="match status" value="1"/>
</dbReference>
<dbReference type="PANTHER" id="PTHR13887">
    <property type="entry name" value="GLUTATHIONE S-TRANSFERASE KAPPA"/>
    <property type="match status" value="1"/>
</dbReference>
<dbReference type="PROSITE" id="PS51352">
    <property type="entry name" value="THIOREDOXIN_2"/>
    <property type="match status" value="1"/>
</dbReference>
<name>A0A1G7XDF2_9HYPH</name>
<dbReference type="Proteomes" id="UP000199495">
    <property type="component" value="Unassembled WGS sequence"/>
</dbReference>